<organism evidence="5 6">
    <name type="scientific">Brachionus plicatilis</name>
    <name type="common">Marine rotifer</name>
    <name type="synonym">Brachionus muelleri</name>
    <dbReference type="NCBI Taxonomy" id="10195"/>
    <lineage>
        <taxon>Eukaryota</taxon>
        <taxon>Metazoa</taxon>
        <taxon>Spiralia</taxon>
        <taxon>Gnathifera</taxon>
        <taxon>Rotifera</taxon>
        <taxon>Eurotatoria</taxon>
        <taxon>Monogononta</taxon>
        <taxon>Pseudotrocha</taxon>
        <taxon>Ploima</taxon>
        <taxon>Brachionidae</taxon>
        <taxon>Brachionus</taxon>
    </lineage>
</organism>
<gene>
    <name evidence="5" type="ORF">BpHYR1_021035</name>
</gene>
<keyword evidence="1 3" id="KW-0863">Zinc-finger</keyword>
<feature type="domain" description="RING-type" evidence="4">
    <location>
        <begin position="837"/>
        <end position="883"/>
    </location>
</feature>
<dbReference type="AlphaFoldDB" id="A0A3M7R6X9"/>
<accession>A0A3M7R6X9</accession>
<evidence type="ECO:0000259" key="4">
    <source>
        <dbReference type="PROSITE" id="PS50089"/>
    </source>
</evidence>
<evidence type="ECO:0000256" key="2">
    <source>
        <dbReference type="ARBA" id="ARBA00022833"/>
    </source>
</evidence>
<keyword evidence="2" id="KW-0862">Zinc</keyword>
<keyword evidence="1 3" id="KW-0479">Metal-binding</keyword>
<evidence type="ECO:0000313" key="6">
    <source>
        <dbReference type="Proteomes" id="UP000276133"/>
    </source>
</evidence>
<dbReference type="Proteomes" id="UP000276133">
    <property type="component" value="Unassembled WGS sequence"/>
</dbReference>
<dbReference type="InterPro" id="IPR001841">
    <property type="entry name" value="Znf_RING"/>
</dbReference>
<dbReference type="EMBL" id="REGN01004061">
    <property type="protein sequence ID" value="RNA19373.1"/>
    <property type="molecule type" value="Genomic_DNA"/>
</dbReference>
<dbReference type="OrthoDB" id="7701485at2759"/>
<evidence type="ECO:0000313" key="5">
    <source>
        <dbReference type="EMBL" id="RNA19373.1"/>
    </source>
</evidence>
<dbReference type="Pfam" id="PF22938">
    <property type="entry name" value="Integrase_p58_C"/>
    <property type="match status" value="1"/>
</dbReference>
<name>A0A3M7R6X9_BRAPC</name>
<evidence type="ECO:0000256" key="1">
    <source>
        <dbReference type="ARBA" id="ARBA00022771"/>
    </source>
</evidence>
<protein>
    <submittedName>
        <fullName evidence="5">Retrovirus-related Pol poly from transposon</fullName>
    </submittedName>
</protein>
<dbReference type="InterPro" id="IPR054465">
    <property type="entry name" value="Integrase_p58-like_C"/>
</dbReference>
<dbReference type="PROSITE" id="PS50089">
    <property type="entry name" value="ZF_RING_2"/>
    <property type="match status" value="1"/>
</dbReference>
<comment type="caution">
    <text evidence="5">The sequence shown here is derived from an EMBL/GenBank/DDBJ whole genome shotgun (WGS) entry which is preliminary data.</text>
</comment>
<reference evidence="5 6" key="1">
    <citation type="journal article" date="2018" name="Sci. Rep.">
        <title>Genomic signatures of local adaptation to the degree of environmental predictability in rotifers.</title>
        <authorList>
            <person name="Franch-Gras L."/>
            <person name="Hahn C."/>
            <person name="Garcia-Roger E.M."/>
            <person name="Carmona M.J."/>
            <person name="Serra M."/>
            <person name="Gomez A."/>
        </authorList>
    </citation>
    <scope>NUCLEOTIDE SEQUENCE [LARGE SCALE GENOMIC DNA]</scope>
    <source>
        <strain evidence="5">HYR1</strain>
    </source>
</reference>
<evidence type="ECO:0000256" key="3">
    <source>
        <dbReference type="PROSITE-ProRule" id="PRU00175"/>
    </source>
</evidence>
<proteinExistence type="predicted"/>
<dbReference type="GO" id="GO:0008270">
    <property type="term" value="F:zinc ion binding"/>
    <property type="evidence" value="ECO:0007669"/>
    <property type="project" value="UniProtKB-KW"/>
</dbReference>
<sequence length="945" mass="109513">GDEEFDVSDCKNLNLVSDEDCEIEKKVNEIDDYLYMDYDPDTDFKQFWSNSFGALVKVQLADHYCHAIVLVIKNLGKSFILGQDILYVCPTTRDLYDGLRSMVNNISNLAFSSSDPNADAMSRLCFDTNMWYGNSAEENVIQILSIEFINGYNQNAYLTFSKDPFRKPSFKSDLHALDAVEKFFRKTSVIYTDKSKYIDLDNDHSSQLTETNWYKPPHILIIENPNPSTNVSPLNPNESSLVQKCDNDIKWIFELKINTAIETLPRERDNCPVNLQLSADGYATKIGKRFNQLYEMVRKNRNLRMIKAKTNYDRVNRAAAFKINDNVLLLNSASKVGLTKKLSEKWRGPFTVIENVNDLNYRIQCFSKSGKYKILFVHRNRLKKYHGSPMQLLCADEVIDDLGEKPDRSFKMKTKKCASLVFSKNKITISRKRGRPRKVSKNLDTTRSQIKPLRTDKQKPIKNSVVEIHEVPNAKQTDQEIMINQQNKKSAFDELLEERIRCYETTKKKTSEIKSDVEKEPSLEKLRINEVSVKQEGTTHKYNKDDCFAFERMTSIATDCPPNPEKPNPYECSTERMRLFVHHFYENFYKNTHGVPAGFKAYGEHKVPTQIEKTKKIEFEFGTDMRLIDKERYEHLLMKIYGTTFPSVHEILIDGWYKPFDRHLEEQSIAYLQMKLDSLKVGSASIRQVRGISYYCTLVVKLDDTLSNQYVVAKINSEQWFPNITAYEVSPYWSRTKLNLKQVKEGKCLSSALNRVRAEFFGKQKGKQSESLEKIGESLRKERYEKFKQENPEYFDKKEKENSIKCFLWKENVLESKLLSHIDFEHPAIGSVARLSCQVCLIPLHTCLMSDFVQLDCGHFTCQECNKNLQMFSNSKFNCFMFRKEAPLATRLFPYDSDPSTFTKQPVKRIDEGDFGNVAGAPSSGREVCCSRHLKSTTFMFETEI</sequence>
<keyword evidence="6" id="KW-1185">Reference proteome</keyword>
<dbReference type="CDD" id="cd16449">
    <property type="entry name" value="RING-HC"/>
    <property type="match status" value="1"/>
</dbReference>
<feature type="non-terminal residue" evidence="5">
    <location>
        <position position="1"/>
    </location>
</feature>